<dbReference type="CDD" id="cd09854">
    <property type="entry name" value="PIN_VapC-like"/>
    <property type="match status" value="1"/>
</dbReference>
<dbReference type="InterPro" id="IPR002716">
    <property type="entry name" value="PIN_dom"/>
</dbReference>
<name>A0A1F7YJ59_9BACT</name>
<organism evidence="2 3">
    <name type="scientific">Candidatus Woesebacteria bacterium RIFCSPHIGHO2_01_FULL_39_28</name>
    <dbReference type="NCBI Taxonomy" id="1802496"/>
    <lineage>
        <taxon>Bacteria</taxon>
        <taxon>Candidatus Woeseibacteriota</taxon>
    </lineage>
</organism>
<comment type="caution">
    <text evidence="2">The sequence shown here is derived from an EMBL/GenBank/DDBJ whole genome shotgun (WGS) entry which is preliminary data.</text>
</comment>
<feature type="domain" description="PIN" evidence="1">
    <location>
        <begin position="12"/>
        <end position="117"/>
    </location>
</feature>
<dbReference type="InterPro" id="IPR029060">
    <property type="entry name" value="PIN-like_dom_sf"/>
</dbReference>
<evidence type="ECO:0000313" key="2">
    <source>
        <dbReference type="EMBL" id="OGM26575.1"/>
    </source>
</evidence>
<reference evidence="2 3" key="1">
    <citation type="journal article" date="2016" name="Nat. Commun.">
        <title>Thousands of microbial genomes shed light on interconnected biogeochemical processes in an aquifer system.</title>
        <authorList>
            <person name="Anantharaman K."/>
            <person name="Brown C.T."/>
            <person name="Hug L.A."/>
            <person name="Sharon I."/>
            <person name="Castelle C.J."/>
            <person name="Probst A.J."/>
            <person name="Thomas B.C."/>
            <person name="Singh A."/>
            <person name="Wilkins M.J."/>
            <person name="Karaoz U."/>
            <person name="Brodie E.L."/>
            <person name="Williams K.H."/>
            <person name="Hubbard S.S."/>
            <person name="Banfield J.F."/>
        </authorList>
    </citation>
    <scope>NUCLEOTIDE SEQUENCE [LARGE SCALE GENOMIC DNA]</scope>
</reference>
<dbReference type="Pfam" id="PF01850">
    <property type="entry name" value="PIN"/>
    <property type="match status" value="1"/>
</dbReference>
<evidence type="ECO:0000259" key="1">
    <source>
        <dbReference type="Pfam" id="PF01850"/>
    </source>
</evidence>
<dbReference type="EMBL" id="MGGI01000012">
    <property type="protein sequence ID" value="OGM26575.1"/>
    <property type="molecule type" value="Genomic_DNA"/>
</dbReference>
<dbReference type="SUPFAM" id="SSF88723">
    <property type="entry name" value="PIN domain-like"/>
    <property type="match status" value="1"/>
</dbReference>
<sequence>MVGRRQTSVSLFLDSSILFTAVNSPTGGSSKLFALKDIRLLTSTYVLTETEMNVRKKLEEYHLERFFRLVEKLEIISSLPERKELTKAKKVIVEKDAIILSQVKLSRSKFLITLDKKHFLTESVEKYLKPKKALTTKMFFDWW</sequence>
<proteinExistence type="predicted"/>
<accession>A0A1F7YJ59</accession>
<gene>
    <name evidence="2" type="ORF">A2627_00950</name>
</gene>
<dbReference type="Proteomes" id="UP000178851">
    <property type="component" value="Unassembled WGS sequence"/>
</dbReference>
<evidence type="ECO:0000313" key="3">
    <source>
        <dbReference type="Proteomes" id="UP000178851"/>
    </source>
</evidence>
<protein>
    <recommendedName>
        <fullName evidence="1">PIN domain-containing protein</fullName>
    </recommendedName>
</protein>
<dbReference type="AlphaFoldDB" id="A0A1F7YJ59"/>